<name>A0ACB8Q8Z1_9AGAM</name>
<dbReference type="Proteomes" id="UP000814128">
    <property type="component" value="Unassembled WGS sequence"/>
</dbReference>
<protein>
    <submittedName>
        <fullName evidence="1">Uncharacterized protein</fullName>
    </submittedName>
</protein>
<accession>A0ACB8Q8Z1</accession>
<evidence type="ECO:0000313" key="1">
    <source>
        <dbReference type="EMBL" id="KAI0028256.1"/>
    </source>
</evidence>
<evidence type="ECO:0000313" key="2">
    <source>
        <dbReference type="Proteomes" id="UP000814128"/>
    </source>
</evidence>
<dbReference type="EMBL" id="MU273771">
    <property type="protein sequence ID" value="KAI0028256.1"/>
    <property type="molecule type" value="Genomic_DNA"/>
</dbReference>
<keyword evidence="2" id="KW-1185">Reference proteome</keyword>
<sequence>MQSKSSPKLRIAICGGGIGGLTLANALISPSVHIDVYEAASQFGEIGAGVGLSLQTLHVYEMMGPSAILQIAGMLW</sequence>
<reference evidence="1" key="1">
    <citation type="submission" date="2021-02" db="EMBL/GenBank/DDBJ databases">
        <authorList>
            <consortium name="DOE Joint Genome Institute"/>
            <person name="Ahrendt S."/>
            <person name="Looney B.P."/>
            <person name="Miyauchi S."/>
            <person name="Morin E."/>
            <person name="Drula E."/>
            <person name="Courty P.E."/>
            <person name="Chicoki N."/>
            <person name="Fauchery L."/>
            <person name="Kohler A."/>
            <person name="Kuo A."/>
            <person name="Labutti K."/>
            <person name="Pangilinan J."/>
            <person name="Lipzen A."/>
            <person name="Riley R."/>
            <person name="Andreopoulos W."/>
            <person name="He G."/>
            <person name="Johnson J."/>
            <person name="Barry K.W."/>
            <person name="Grigoriev I.V."/>
            <person name="Nagy L."/>
            <person name="Hibbett D."/>
            <person name="Henrissat B."/>
            <person name="Matheny P.B."/>
            <person name="Labbe J."/>
            <person name="Martin F."/>
        </authorList>
    </citation>
    <scope>NUCLEOTIDE SEQUENCE</scope>
    <source>
        <strain evidence="1">EC-137</strain>
    </source>
</reference>
<reference evidence="1" key="2">
    <citation type="journal article" date="2022" name="New Phytol.">
        <title>Evolutionary transition to the ectomycorrhizal habit in the genomes of a hyperdiverse lineage of mushroom-forming fungi.</title>
        <authorList>
            <person name="Looney B."/>
            <person name="Miyauchi S."/>
            <person name="Morin E."/>
            <person name="Drula E."/>
            <person name="Courty P.E."/>
            <person name="Kohler A."/>
            <person name="Kuo A."/>
            <person name="LaButti K."/>
            <person name="Pangilinan J."/>
            <person name="Lipzen A."/>
            <person name="Riley R."/>
            <person name="Andreopoulos W."/>
            <person name="He G."/>
            <person name="Johnson J."/>
            <person name="Nolan M."/>
            <person name="Tritt A."/>
            <person name="Barry K.W."/>
            <person name="Grigoriev I.V."/>
            <person name="Nagy L.G."/>
            <person name="Hibbett D."/>
            <person name="Henrissat B."/>
            <person name="Matheny P.B."/>
            <person name="Labbe J."/>
            <person name="Martin F.M."/>
        </authorList>
    </citation>
    <scope>NUCLEOTIDE SEQUENCE</scope>
    <source>
        <strain evidence="1">EC-137</strain>
    </source>
</reference>
<proteinExistence type="predicted"/>
<organism evidence="1 2">
    <name type="scientific">Vararia minispora EC-137</name>
    <dbReference type="NCBI Taxonomy" id="1314806"/>
    <lineage>
        <taxon>Eukaryota</taxon>
        <taxon>Fungi</taxon>
        <taxon>Dikarya</taxon>
        <taxon>Basidiomycota</taxon>
        <taxon>Agaricomycotina</taxon>
        <taxon>Agaricomycetes</taxon>
        <taxon>Russulales</taxon>
        <taxon>Lachnocladiaceae</taxon>
        <taxon>Vararia</taxon>
    </lineage>
</organism>
<comment type="caution">
    <text evidence="1">The sequence shown here is derived from an EMBL/GenBank/DDBJ whole genome shotgun (WGS) entry which is preliminary data.</text>
</comment>
<gene>
    <name evidence="1" type="ORF">K488DRAFT_89912</name>
</gene>